<protein>
    <submittedName>
        <fullName evidence="1">Uncharacterized protein</fullName>
    </submittedName>
</protein>
<accession>B5VLA2</accession>
<organism evidence="1 2">
    <name type="scientific">Saccharomyces cerevisiae (strain AWRI1631)</name>
    <name type="common">Baker's yeast</name>
    <dbReference type="NCBI Taxonomy" id="545124"/>
    <lineage>
        <taxon>Eukaryota</taxon>
        <taxon>Fungi</taxon>
        <taxon>Dikarya</taxon>
        <taxon>Ascomycota</taxon>
        <taxon>Saccharomycotina</taxon>
        <taxon>Saccharomycetes</taxon>
        <taxon>Saccharomycetales</taxon>
        <taxon>Saccharomycetaceae</taxon>
        <taxon>Saccharomyces</taxon>
    </lineage>
</organism>
<gene>
    <name evidence="1" type="ORF">AWRI1631_101280</name>
</gene>
<dbReference type="AlphaFoldDB" id="B5VLA2"/>
<reference evidence="1 2" key="1">
    <citation type="journal article" date="2008" name="FEMS Yeast Res.">
        <title>Comparative genome analysis of a Saccharomyces cerevisiae wine strain.</title>
        <authorList>
            <person name="Borneman A.R."/>
            <person name="Forgan A.H."/>
            <person name="Pretorius I.S."/>
            <person name="Chambers P.J."/>
        </authorList>
    </citation>
    <scope>NUCLEOTIDE SEQUENCE [LARGE SCALE GENOMIC DNA]</scope>
    <source>
        <strain evidence="1 2">AWRI1631</strain>
    </source>
</reference>
<dbReference type="EMBL" id="ABSV01001309">
    <property type="protein sequence ID" value="EDZ71293.1"/>
    <property type="molecule type" value="Genomic_DNA"/>
</dbReference>
<name>B5VLA2_YEAS6</name>
<evidence type="ECO:0000313" key="1">
    <source>
        <dbReference type="EMBL" id="EDZ71293.1"/>
    </source>
</evidence>
<comment type="caution">
    <text evidence="1">The sequence shown here is derived from an EMBL/GenBank/DDBJ whole genome shotgun (WGS) entry which is preliminary data.</text>
</comment>
<evidence type="ECO:0000313" key="2">
    <source>
        <dbReference type="Proteomes" id="UP000008988"/>
    </source>
</evidence>
<proteinExistence type="predicted"/>
<dbReference type="Proteomes" id="UP000008988">
    <property type="component" value="Unassembled WGS sequence"/>
</dbReference>
<sequence>MKLQRWKLSQQHKHRLFLLLVGLLLLLLKELPLSMKKEI</sequence>
<feature type="non-terminal residue" evidence="1">
    <location>
        <position position="39"/>
    </location>
</feature>